<evidence type="ECO:0000256" key="8">
    <source>
        <dbReference type="ARBA" id="ARBA00023289"/>
    </source>
</evidence>
<dbReference type="GO" id="GO:0005484">
    <property type="term" value="F:SNAP receptor activity"/>
    <property type="evidence" value="ECO:0007669"/>
    <property type="project" value="TreeGrafter"/>
</dbReference>
<evidence type="ECO:0000313" key="15">
    <source>
        <dbReference type="Proteomes" id="UP000694424"/>
    </source>
</evidence>
<comment type="function">
    <text evidence="9">Vesicular soluble NSF attachment protein receptor (v-SNARE) mediating vesicle docking and fusion to a specific acceptor cellular compartment. Functions in endoplasmic reticulum to Golgi transport; as part of a SNARE complex composed of GOSR1, GOSR2 and STX5. Functions in early/recycling endosome to TGN transport; as part of a SNARE complex composed of BET1L, GOSR1 and STX5. Has a S-palmitoyl transferase activity.</text>
</comment>
<dbReference type="Pfam" id="PF13774">
    <property type="entry name" value="Longin"/>
    <property type="match status" value="1"/>
</dbReference>
<dbReference type="FunFam" id="3.30.450.50:FF:000013">
    <property type="entry name" value="Synaptobrevin homolog YKT6"/>
    <property type="match status" value="1"/>
</dbReference>
<evidence type="ECO:0000256" key="1">
    <source>
        <dbReference type="ARBA" id="ARBA00004444"/>
    </source>
</evidence>
<dbReference type="Proteomes" id="UP000694424">
    <property type="component" value="Unplaced"/>
</dbReference>
<evidence type="ECO:0000256" key="3">
    <source>
        <dbReference type="ARBA" id="ARBA00022481"/>
    </source>
</evidence>
<dbReference type="GO" id="GO:0030659">
    <property type="term" value="C:cytoplasmic vesicle membrane"/>
    <property type="evidence" value="ECO:0007669"/>
    <property type="project" value="UniProtKB-SubCell"/>
</dbReference>
<dbReference type="CDD" id="cd15867">
    <property type="entry name" value="R-SNARE_YKT6"/>
    <property type="match status" value="1"/>
</dbReference>
<dbReference type="PANTHER" id="PTHR45806:SF1">
    <property type="entry name" value="SYNAPTOBREVIN HOMOLOG YKT6"/>
    <property type="match status" value="1"/>
</dbReference>
<keyword evidence="3" id="KW-0488">Methylation</keyword>
<dbReference type="InterPro" id="IPR045848">
    <property type="entry name" value="R-SNARE_YKT6"/>
</dbReference>
<keyword evidence="6" id="KW-0564">Palmitate</keyword>
<dbReference type="CDD" id="cd14824">
    <property type="entry name" value="Longin"/>
    <property type="match status" value="1"/>
</dbReference>
<dbReference type="GO" id="GO:0015031">
    <property type="term" value="P:protein transport"/>
    <property type="evidence" value="ECO:0007669"/>
    <property type="project" value="UniProtKB-KW"/>
</dbReference>
<comment type="similarity">
    <text evidence="2">Belongs to the synaptobrevin family.</text>
</comment>
<dbReference type="SUPFAM" id="SSF64356">
    <property type="entry name" value="SNARE-like"/>
    <property type="match status" value="1"/>
</dbReference>
<dbReference type="Pfam" id="PF00957">
    <property type="entry name" value="Synaptobrevin"/>
    <property type="match status" value="1"/>
</dbReference>
<feature type="domain" description="V-SNARE coiled-coil homology" evidence="13">
    <location>
        <begin position="138"/>
        <end position="199"/>
    </location>
</feature>
<dbReference type="PANTHER" id="PTHR45806">
    <property type="entry name" value="SYNAPTOBREVIN HOMOLOG YKT6"/>
    <property type="match status" value="1"/>
</dbReference>
<evidence type="ECO:0000256" key="5">
    <source>
        <dbReference type="ARBA" id="ARBA00023136"/>
    </source>
</evidence>
<keyword evidence="4" id="KW-0813">Transport</keyword>
<evidence type="ECO:0000259" key="13">
    <source>
        <dbReference type="PROSITE" id="PS50892"/>
    </source>
</evidence>
<evidence type="ECO:0000256" key="7">
    <source>
        <dbReference type="ARBA" id="ARBA00023288"/>
    </source>
</evidence>
<reference evidence="14" key="2">
    <citation type="submission" date="2025-09" db="UniProtKB">
        <authorList>
            <consortium name="Ensembl"/>
        </authorList>
    </citation>
    <scope>IDENTIFICATION</scope>
</reference>
<organism evidence="14 15">
    <name type="scientific">Apteryx owenii</name>
    <name type="common">Little spotted kiwi</name>
    <dbReference type="NCBI Taxonomy" id="8824"/>
    <lineage>
        <taxon>Eukaryota</taxon>
        <taxon>Metazoa</taxon>
        <taxon>Chordata</taxon>
        <taxon>Craniata</taxon>
        <taxon>Vertebrata</taxon>
        <taxon>Euteleostomi</taxon>
        <taxon>Archelosauria</taxon>
        <taxon>Archosauria</taxon>
        <taxon>Dinosauria</taxon>
        <taxon>Saurischia</taxon>
        <taxon>Theropoda</taxon>
        <taxon>Coelurosauria</taxon>
        <taxon>Aves</taxon>
        <taxon>Palaeognathae</taxon>
        <taxon>Apterygiformes</taxon>
        <taxon>Apterygidae</taxon>
        <taxon>Apteryx</taxon>
    </lineage>
</organism>
<name>A0A8B9QRT9_APTOW</name>
<dbReference type="SMART" id="SM01270">
    <property type="entry name" value="Longin"/>
    <property type="match status" value="1"/>
</dbReference>
<dbReference type="Gene3D" id="1.20.5.110">
    <property type="match status" value="1"/>
</dbReference>
<accession>A0A8B9QRT9</accession>
<dbReference type="SUPFAM" id="SSF58038">
    <property type="entry name" value="SNARE fusion complex"/>
    <property type="match status" value="1"/>
</dbReference>
<dbReference type="AlphaFoldDB" id="A0A8B9QRT9"/>
<evidence type="ECO:0000256" key="2">
    <source>
        <dbReference type="ARBA" id="ARBA00008025"/>
    </source>
</evidence>
<evidence type="ECO:0000313" key="14">
    <source>
        <dbReference type="Ensembl" id="ENSAOWP00000028664.1"/>
    </source>
</evidence>
<comment type="subcellular location">
    <subcellularLocation>
        <location evidence="10">Cytoplasmic vesicle membrane</location>
        <topology evidence="10">Lipid-anchor</topology>
        <orientation evidence="10">Cytoplasmic side</orientation>
    </subcellularLocation>
    <subcellularLocation>
        <location evidence="1">Golgi apparatus membrane</location>
        <topology evidence="1">Lipid-anchor</topology>
        <orientation evidence="1">Cytoplasmic side</orientation>
    </subcellularLocation>
</comment>
<dbReference type="InterPro" id="IPR042855">
    <property type="entry name" value="V_SNARE_CC"/>
</dbReference>
<sequence length="363" mass="40696">MRLYSLSVLYKGDPKVRLLKAAYDVSTFNFFQRSSIQEFMTFTSQLIVERSELGSRASVKEQEYLCHVYVRNDGLAGVVIADNEYPQRVCFTLLDKVLDEFSRQVSKIDWPSGSPATINYTALDGYLSKYQNPREADPMTRVQAELDETKIILHNTMESLLERGEKLDDLVSKSEVLGAQSKAFYKTVSAALPLRLGLAQDIRGRSPRSLKSRGRVEETLRAMDVGARAGATQQTLSASRFRRGAVGTRCFGAPRPGAPLPKCQLWRSSVLLQLFLPWGRRRRTPIPVAGSGGSWHGREGMVEVHQRRWASELCHEQVLGGPGVFGFFRSHGDWKQAGFLCREDRLCRTGLWTPSVSCAGRSL</sequence>
<dbReference type="GO" id="GO:0000139">
    <property type="term" value="C:Golgi membrane"/>
    <property type="evidence" value="ECO:0007669"/>
    <property type="project" value="UniProtKB-SubCell"/>
</dbReference>
<dbReference type="InterPro" id="IPR011012">
    <property type="entry name" value="Longin-like_dom_sf"/>
</dbReference>
<dbReference type="Gene3D" id="3.30.450.50">
    <property type="entry name" value="Longin domain"/>
    <property type="match status" value="1"/>
</dbReference>
<keyword evidence="8" id="KW-0636">Prenylation</keyword>
<dbReference type="Ensembl" id="ENSAOWT00000032472.1">
    <property type="protein sequence ID" value="ENSAOWP00000028664.1"/>
    <property type="gene ID" value="ENSAOWG00000019309.1"/>
</dbReference>
<evidence type="ECO:0000256" key="6">
    <source>
        <dbReference type="ARBA" id="ARBA00023139"/>
    </source>
</evidence>
<protein>
    <submittedName>
        <fullName evidence="14">YKT6 v-SNARE homolog</fullName>
    </submittedName>
</protein>
<evidence type="ECO:0000256" key="10">
    <source>
        <dbReference type="ARBA" id="ARBA00025701"/>
    </source>
</evidence>
<reference evidence="14" key="1">
    <citation type="submission" date="2025-08" db="UniProtKB">
        <authorList>
            <consortium name="Ensembl"/>
        </authorList>
    </citation>
    <scope>IDENTIFICATION</scope>
</reference>
<proteinExistence type="inferred from homology"/>
<keyword evidence="7" id="KW-0449">Lipoprotein</keyword>
<keyword evidence="15" id="KW-1185">Reference proteome</keyword>
<keyword evidence="11" id="KW-0175">Coiled coil</keyword>
<keyword evidence="4" id="KW-0653">Protein transport</keyword>
<feature type="domain" description="Longin" evidence="12">
    <location>
        <begin position="8"/>
        <end position="127"/>
    </location>
</feature>
<keyword evidence="5" id="KW-0472">Membrane</keyword>
<evidence type="ECO:0000256" key="4">
    <source>
        <dbReference type="ARBA" id="ARBA00022927"/>
    </source>
</evidence>
<dbReference type="InterPro" id="IPR010908">
    <property type="entry name" value="Longin_dom"/>
</dbReference>
<evidence type="ECO:0000256" key="11">
    <source>
        <dbReference type="PROSITE-ProRule" id="PRU00290"/>
    </source>
</evidence>
<dbReference type="PROSITE" id="PS50859">
    <property type="entry name" value="LONGIN"/>
    <property type="match status" value="1"/>
</dbReference>
<evidence type="ECO:0000256" key="9">
    <source>
        <dbReference type="ARBA" id="ARBA00025256"/>
    </source>
</evidence>
<evidence type="ECO:0000259" key="12">
    <source>
        <dbReference type="PROSITE" id="PS50859"/>
    </source>
</evidence>
<dbReference type="PROSITE" id="PS50892">
    <property type="entry name" value="V_SNARE"/>
    <property type="match status" value="1"/>
</dbReference>
<dbReference type="GO" id="GO:0006888">
    <property type="term" value="P:endoplasmic reticulum to Golgi vesicle-mediated transport"/>
    <property type="evidence" value="ECO:0007669"/>
    <property type="project" value="TreeGrafter"/>
</dbReference>